<organism evidence="2 3">
    <name type="scientific">Daphnia sinensis</name>
    <dbReference type="NCBI Taxonomy" id="1820382"/>
    <lineage>
        <taxon>Eukaryota</taxon>
        <taxon>Metazoa</taxon>
        <taxon>Ecdysozoa</taxon>
        <taxon>Arthropoda</taxon>
        <taxon>Crustacea</taxon>
        <taxon>Branchiopoda</taxon>
        <taxon>Diplostraca</taxon>
        <taxon>Cladocera</taxon>
        <taxon>Anomopoda</taxon>
        <taxon>Daphniidae</taxon>
        <taxon>Daphnia</taxon>
        <taxon>Daphnia similis group</taxon>
    </lineage>
</organism>
<keyword evidence="3" id="KW-1185">Reference proteome</keyword>
<keyword evidence="1" id="KW-0812">Transmembrane</keyword>
<name>A0AAD5PT94_9CRUS</name>
<accession>A0AAD5PT94</accession>
<reference evidence="2 3" key="1">
    <citation type="submission" date="2022-05" db="EMBL/GenBank/DDBJ databases">
        <title>A multi-omics perspective on studying reproductive biology in Daphnia sinensis.</title>
        <authorList>
            <person name="Jia J."/>
        </authorList>
    </citation>
    <scope>NUCLEOTIDE SEQUENCE [LARGE SCALE GENOMIC DNA]</scope>
    <source>
        <strain evidence="2 3">WSL</strain>
    </source>
</reference>
<evidence type="ECO:0000313" key="2">
    <source>
        <dbReference type="EMBL" id="KAI9559111.1"/>
    </source>
</evidence>
<feature type="transmembrane region" description="Helical" evidence="1">
    <location>
        <begin position="62"/>
        <end position="80"/>
    </location>
</feature>
<feature type="transmembrane region" description="Helical" evidence="1">
    <location>
        <begin position="348"/>
        <end position="371"/>
    </location>
</feature>
<protein>
    <recommendedName>
        <fullName evidence="4">ER-bound oxygenase mpaB/mpaB'/Rubber oxygenase catalytic domain-containing protein</fullName>
    </recommendedName>
</protein>
<keyword evidence="1" id="KW-0472">Membrane</keyword>
<sequence length="402" mass="46719">MVKGTTSSYDIDLDEEEMEEVMKQLIEGQHFLVNVQEDIPAGTPPWFDEKKFEAGKQFVKKYYGGIFFCHLVSLIMMLYSPQVLKPLIFTEKSETPKKSYRRYISTTVHVMSWYMGDMWQADSKARRSLRLVRQYHTDAATRLNSVEIRPSVDNTEISKCGLPLHKGQPILEVLQKDFSSIPNCPFLSHLNASYKNADASRVQQIPYLNQLDMSGTQFAFMGLVLLHPEKFGISRATEKELEGFVHIWRCIGWILGIDDRFNFCRLDSLPQARRWTRYFADKLVCPLMKTSVTAEYEHMGRAVADGARCYTGISYETFYLFIAWVLGLEMPRLEKHASLADMLSFRKLTYIFGVIGNLPFGNYLINGIYYLTLKLIIDPPRFWPRRFRPPMIKGMKEFWVHT</sequence>
<dbReference type="PANTHER" id="PTHR37159">
    <property type="entry name" value="GH11867P"/>
    <property type="match status" value="1"/>
</dbReference>
<evidence type="ECO:0000313" key="3">
    <source>
        <dbReference type="Proteomes" id="UP000820818"/>
    </source>
</evidence>
<gene>
    <name evidence="2" type="ORF">GHT06_015901</name>
</gene>
<evidence type="ECO:0000256" key="1">
    <source>
        <dbReference type="SAM" id="Phobius"/>
    </source>
</evidence>
<dbReference type="PANTHER" id="PTHR37159:SF1">
    <property type="entry name" value="GH11867P"/>
    <property type="match status" value="1"/>
</dbReference>
<dbReference type="AlphaFoldDB" id="A0AAD5PT94"/>
<dbReference type="Proteomes" id="UP000820818">
    <property type="component" value="Linkage Group LG5"/>
</dbReference>
<dbReference type="EMBL" id="WJBH02000005">
    <property type="protein sequence ID" value="KAI9559111.1"/>
    <property type="molecule type" value="Genomic_DNA"/>
</dbReference>
<keyword evidence="1" id="KW-1133">Transmembrane helix</keyword>
<proteinExistence type="predicted"/>
<comment type="caution">
    <text evidence="2">The sequence shown here is derived from an EMBL/GenBank/DDBJ whole genome shotgun (WGS) entry which is preliminary data.</text>
</comment>
<evidence type="ECO:0008006" key="4">
    <source>
        <dbReference type="Google" id="ProtNLM"/>
    </source>
</evidence>